<dbReference type="EMBL" id="FQNC01000015">
    <property type="protein sequence ID" value="SGY17515.1"/>
    <property type="molecule type" value="Genomic_DNA"/>
</dbReference>
<accession>A0A2X0LTB4</accession>
<sequence length="117" mass="12681">MRLGNIIKMCSTCSTNRSKVLENAFRAFAGARRPIERGLRRAVASAGVARGSRHQEGLPCFTDGLATSLSDLRFPELELFVSAVAIVRLVEILPAASSRGPGTLRRAAIFARHVRTC</sequence>
<organism evidence="1 2">
    <name type="scientific">Microbotryum silenes-dioicae</name>
    <dbReference type="NCBI Taxonomy" id="796604"/>
    <lineage>
        <taxon>Eukaryota</taxon>
        <taxon>Fungi</taxon>
        <taxon>Dikarya</taxon>
        <taxon>Basidiomycota</taxon>
        <taxon>Pucciniomycotina</taxon>
        <taxon>Microbotryomycetes</taxon>
        <taxon>Microbotryales</taxon>
        <taxon>Microbotryaceae</taxon>
        <taxon>Microbotryum</taxon>
    </lineage>
</organism>
<dbReference type="AlphaFoldDB" id="A0A2X0LTB4"/>
<name>A0A2X0LTB4_9BASI</name>
<reference evidence="1 2" key="1">
    <citation type="submission" date="2016-11" db="EMBL/GenBank/DDBJ databases">
        <authorList>
            <person name="Jaros S."/>
            <person name="Januszkiewicz K."/>
            <person name="Wedrychowicz H."/>
        </authorList>
    </citation>
    <scope>NUCLEOTIDE SEQUENCE [LARGE SCALE GENOMIC DNA]</scope>
</reference>
<dbReference type="Proteomes" id="UP000249464">
    <property type="component" value="Unassembled WGS sequence"/>
</dbReference>
<evidence type="ECO:0000313" key="1">
    <source>
        <dbReference type="EMBL" id="SGY17515.1"/>
    </source>
</evidence>
<keyword evidence="2" id="KW-1185">Reference proteome</keyword>
<protein>
    <submittedName>
        <fullName evidence="1">BQ5605_C015g07803 protein</fullName>
    </submittedName>
</protein>
<evidence type="ECO:0000313" key="2">
    <source>
        <dbReference type="Proteomes" id="UP000249464"/>
    </source>
</evidence>
<proteinExistence type="predicted"/>
<gene>
    <name evidence="1" type="primary">BQ5605_C015g07803</name>
    <name evidence="1" type="ORF">BQ5605_C015G07803</name>
</gene>